<gene>
    <name evidence="2" type="ORF">Cdeb_01342</name>
</gene>
<protein>
    <submittedName>
        <fullName evidence="2">Uncharacterized protein</fullName>
    </submittedName>
</protein>
<keyword evidence="3" id="KW-1185">Reference proteome</keyword>
<feature type="compositionally biased region" description="Low complexity" evidence="1">
    <location>
        <begin position="672"/>
        <end position="688"/>
    </location>
</feature>
<accession>A0A420VDS9</accession>
<dbReference type="Proteomes" id="UP000286235">
    <property type="component" value="Unassembled WGS sequence"/>
</dbReference>
<dbReference type="AlphaFoldDB" id="A0A420VDS9"/>
<sequence precursor="true">MKQYTKLLLGTGVVAGLIGSVPIVSNAGILDSSHALSPTPDGTEASFNNADPIRREWYSKKVKKLDPYAGNRLFKVSDKGFTYWTPVRPKSVQDKLGKKGFTSGGVSTGEYIYENFHTKFDYDNESSSSSWLHHLWQGNTRITRNFKTVKFNIAKQANALNKKAMATIGNGVLRSDDYNFGGNFKGRAGTWRFHGYTRDGSTSQNPFFPPDHTFKGVKATNWARYDEVRTHLFNITVYDTRRWEPVKRRMIQRLLEQNPVMKYKTVNQWMKILSLQTEPEVNPATGLPDGSYGGAVFAAYNEGGRYYKTFTLLGDKEDGDMNLNLERLVITEAEKDSSGNYPIVAEVRRLNPGEREYAVNKVYRKLVPGKKYRILSTVKNENKLTSTKYNPTSTDVGYAINYATSSEKYKNQGKTYFIYNPAYDKVKKTATKSGKIRPGKSVTIETTFTMPNNLKPGSKVRFGSMINDKHRQYGDNLDPDDDDLLSVVDVATGNMKAVGVTLVDENGKEVANPLPGHRYKIRYKMKYTGPDMKTKTTVTIRYYNQRKLPDGSVETILYQPNSKADDTKVSKDLVLKNGATYTFDTKAYQWYEFPWIHTEAILSSSVPGLNTNQNDDRFEKTWNQKYDLSIENLQVVPRTERDGVAADGKQHFGVSFTVNSEKCRLRQRKTTTPKTLTSASTSTGKSMF</sequence>
<name>A0A420VDS9_9BACI</name>
<reference evidence="2 3" key="1">
    <citation type="submission" date="2013-12" db="EMBL/GenBank/DDBJ databases">
        <title>Genome and proteome characterization of Caldibacillus debilis GB1 derived from a cellulolytic aero-tolerant co-culture.</title>
        <authorList>
            <person name="Wushke S.T."/>
            <person name="Zhang X."/>
            <person name="Fristensky B."/>
            <person name="Wilkins J.A."/>
            <person name="Levin D.B."/>
            <person name="Sparling R."/>
        </authorList>
    </citation>
    <scope>NUCLEOTIDE SEQUENCE [LARGE SCALE GENOMIC DNA]</scope>
    <source>
        <strain evidence="2 3">GB1</strain>
    </source>
</reference>
<dbReference type="EMBL" id="AZRV01000035">
    <property type="protein sequence ID" value="RKO61847.1"/>
    <property type="molecule type" value="Genomic_DNA"/>
</dbReference>
<evidence type="ECO:0000256" key="1">
    <source>
        <dbReference type="SAM" id="MobiDB-lite"/>
    </source>
</evidence>
<organism evidence="2 3">
    <name type="scientific">Caldibacillus debilis GB1</name>
    <dbReference type="NCBI Taxonomy" id="1339248"/>
    <lineage>
        <taxon>Bacteria</taxon>
        <taxon>Bacillati</taxon>
        <taxon>Bacillota</taxon>
        <taxon>Bacilli</taxon>
        <taxon>Bacillales</taxon>
        <taxon>Bacillaceae</taxon>
        <taxon>Caldibacillus</taxon>
    </lineage>
</organism>
<evidence type="ECO:0000313" key="2">
    <source>
        <dbReference type="EMBL" id="RKO61847.1"/>
    </source>
</evidence>
<comment type="caution">
    <text evidence="2">The sequence shown here is derived from an EMBL/GenBank/DDBJ whole genome shotgun (WGS) entry which is preliminary data.</text>
</comment>
<dbReference type="RefSeq" id="WP_147402811.1">
    <property type="nucleotide sequence ID" value="NZ_AZRV01000035.1"/>
</dbReference>
<proteinExistence type="predicted"/>
<feature type="region of interest" description="Disordered" evidence="1">
    <location>
        <begin position="668"/>
        <end position="688"/>
    </location>
</feature>
<evidence type="ECO:0000313" key="3">
    <source>
        <dbReference type="Proteomes" id="UP000286235"/>
    </source>
</evidence>